<feature type="compositionally biased region" description="Low complexity" evidence="1">
    <location>
        <begin position="102"/>
        <end position="116"/>
    </location>
</feature>
<evidence type="ECO:0000313" key="3">
    <source>
        <dbReference type="EMBL" id="MFD1374410.1"/>
    </source>
</evidence>
<dbReference type="RefSeq" id="WP_317795792.1">
    <property type="nucleotide sequence ID" value="NZ_AP028461.1"/>
</dbReference>
<feature type="region of interest" description="Disordered" evidence="1">
    <location>
        <begin position="73"/>
        <end position="117"/>
    </location>
</feature>
<keyword evidence="2" id="KW-1133">Transmembrane helix</keyword>
<dbReference type="EMBL" id="JBHTMK010000082">
    <property type="protein sequence ID" value="MFD1374410.1"/>
    <property type="molecule type" value="Genomic_DNA"/>
</dbReference>
<gene>
    <name evidence="3" type="ORF">ACFQ5G_54550</name>
</gene>
<organism evidence="3 4">
    <name type="scientific">Actinoplanes sichuanensis</name>
    <dbReference type="NCBI Taxonomy" id="512349"/>
    <lineage>
        <taxon>Bacteria</taxon>
        <taxon>Bacillati</taxon>
        <taxon>Actinomycetota</taxon>
        <taxon>Actinomycetes</taxon>
        <taxon>Micromonosporales</taxon>
        <taxon>Micromonosporaceae</taxon>
        <taxon>Actinoplanes</taxon>
    </lineage>
</organism>
<comment type="caution">
    <text evidence="3">The sequence shown here is derived from an EMBL/GenBank/DDBJ whole genome shotgun (WGS) entry which is preliminary data.</text>
</comment>
<protein>
    <recommendedName>
        <fullName evidence="5">GerMN domain-containing protein</fullName>
    </recommendedName>
</protein>
<keyword evidence="4" id="KW-1185">Reference proteome</keyword>
<evidence type="ECO:0000256" key="1">
    <source>
        <dbReference type="SAM" id="MobiDB-lite"/>
    </source>
</evidence>
<keyword evidence="2" id="KW-0812">Transmembrane</keyword>
<dbReference type="Proteomes" id="UP001597183">
    <property type="component" value="Unassembled WGS sequence"/>
</dbReference>
<keyword evidence="2" id="KW-0472">Membrane</keyword>
<reference evidence="4" key="1">
    <citation type="journal article" date="2019" name="Int. J. Syst. Evol. Microbiol.">
        <title>The Global Catalogue of Microorganisms (GCM) 10K type strain sequencing project: providing services to taxonomists for standard genome sequencing and annotation.</title>
        <authorList>
            <consortium name="The Broad Institute Genomics Platform"/>
            <consortium name="The Broad Institute Genome Sequencing Center for Infectious Disease"/>
            <person name="Wu L."/>
            <person name="Ma J."/>
        </authorList>
    </citation>
    <scope>NUCLEOTIDE SEQUENCE [LARGE SCALE GENOMIC DNA]</scope>
    <source>
        <strain evidence="4">CCM 7526</strain>
    </source>
</reference>
<name>A0ABW4AUF4_9ACTN</name>
<evidence type="ECO:0000256" key="2">
    <source>
        <dbReference type="SAM" id="Phobius"/>
    </source>
</evidence>
<sequence length="352" mass="36902">MDDLNRMLAESMHDAAGHAPSDAGLLDAVHGRSRRYRRRRLVTVTATAAAAVVVAAGIPVLVRLTGRPEPVLPPAASVPAGPVPPSGPIRSSAPSGTPPTPASSAPTSNGTSATGTVKLTSGWTAPVFPYTLPASDGLRAPVASVTGGNVSAFFEATEDEHHADVTITVSTLAPAFTTAATETTEQVRGHVGTLRTVDVSPARQLTLYWQESPSRWIQLATDDTYTPEQVVALADAMTGSSIAVLPPFDLDLSPSGLRTDTVTASRMIFTAPGGGEFRTVLRKRRQLTGVNQKVAGHDAVLTRRTGRVTLSVDVPDWNATLQITVGDGLTINDDDLLRYAAGVHVLNRSDPE</sequence>
<evidence type="ECO:0008006" key="5">
    <source>
        <dbReference type="Google" id="ProtNLM"/>
    </source>
</evidence>
<evidence type="ECO:0000313" key="4">
    <source>
        <dbReference type="Proteomes" id="UP001597183"/>
    </source>
</evidence>
<proteinExistence type="predicted"/>
<accession>A0ABW4AUF4</accession>
<feature type="transmembrane region" description="Helical" evidence="2">
    <location>
        <begin position="41"/>
        <end position="62"/>
    </location>
</feature>